<evidence type="ECO:0000313" key="7">
    <source>
        <dbReference type="Proteomes" id="UP000240760"/>
    </source>
</evidence>
<dbReference type="OrthoDB" id="425534at2759"/>
<dbReference type="PANTHER" id="PTHR43248:SF25">
    <property type="entry name" value="AB HYDROLASE-1 DOMAIN-CONTAINING PROTEIN-RELATED"/>
    <property type="match status" value="1"/>
</dbReference>
<dbReference type="InterPro" id="IPR013595">
    <property type="entry name" value="Pept_S33_TAP-like_C"/>
</dbReference>
<dbReference type="Proteomes" id="UP000240760">
    <property type="component" value="Unassembled WGS sequence"/>
</dbReference>
<evidence type="ECO:0000259" key="4">
    <source>
        <dbReference type="Pfam" id="PF00561"/>
    </source>
</evidence>
<keyword evidence="3" id="KW-0732">Signal</keyword>
<dbReference type="EMBL" id="KZ679137">
    <property type="protein sequence ID" value="PTB73983.1"/>
    <property type="molecule type" value="Genomic_DNA"/>
</dbReference>
<evidence type="ECO:0000256" key="3">
    <source>
        <dbReference type="SAM" id="SignalP"/>
    </source>
</evidence>
<comment type="similarity">
    <text evidence="1">Belongs to the peptidase S33 family.</text>
</comment>
<dbReference type="AlphaFoldDB" id="A0A2T4BXC7"/>
<reference evidence="6 7" key="1">
    <citation type="submission" date="2016-07" db="EMBL/GenBank/DDBJ databases">
        <title>Multiple horizontal gene transfer events from other fungi enriched the ability of initially mycotrophic Trichoderma (Ascomycota) to feed on dead plant biomass.</title>
        <authorList>
            <consortium name="DOE Joint Genome Institute"/>
            <person name="Aerts A."/>
            <person name="Atanasova L."/>
            <person name="Chenthamara K."/>
            <person name="Zhang J."/>
            <person name="Grujic M."/>
            <person name="Henrissat B."/>
            <person name="Kuo A."/>
            <person name="Salamov A."/>
            <person name="Lipzen A."/>
            <person name="Labutti K."/>
            <person name="Barry K."/>
            <person name="Miao Y."/>
            <person name="Rahimi M.J."/>
            <person name="Shen Q."/>
            <person name="Grigoriev I.V."/>
            <person name="Kubicek C.P."/>
            <person name="Druzhinina I.S."/>
        </authorList>
    </citation>
    <scope>NUCLEOTIDE SEQUENCE [LARGE SCALE GENOMIC DNA]</scope>
    <source>
        <strain evidence="6 7">ATCC 18648</strain>
    </source>
</reference>
<dbReference type="InterPro" id="IPR000073">
    <property type="entry name" value="AB_hydrolase_1"/>
</dbReference>
<proteinExistence type="inferred from homology"/>
<feature type="domain" description="Peptidase S33 tripeptidyl aminopeptidase-like C-terminal" evidence="5">
    <location>
        <begin position="446"/>
        <end position="519"/>
    </location>
</feature>
<organism evidence="6 7">
    <name type="scientific">Trichoderma longibrachiatum ATCC 18648</name>
    <dbReference type="NCBI Taxonomy" id="983965"/>
    <lineage>
        <taxon>Eukaryota</taxon>
        <taxon>Fungi</taxon>
        <taxon>Dikarya</taxon>
        <taxon>Ascomycota</taxon>
        <taxon>Pezizomycotina</taxon>
        <taxon>Sordariomycetes</taxon>
        <taxon>Hypocreomycetidae</taxon>
        <taxon>Hypocreales</taxon>
        <taxon>Hypocreaceae</taxon>
        <taxon>Trichoderma</taxon>
    </lineage>
</organism>
<feature type="domain" description="AB hydrolase-1" evidence="4">
    <location>
        <begin position="84"/>
        <end position="275"/>
    </location>
</feature>
<protein>
    <submittedName>
        <fullName evidence="6">Alpha/beta-hydrolase</fullName>
    </submittedName>
</protein>
<evidence type="ECO:0000256" key="2">
    <source>
        <dbReference type="ARBA" id="ARBA00022801"/>
    </source>
</evidence>
<evidence type="ECO:0000313" key="6">
    <source>
        <dbReference type="EMBL" id="PTB73983.1"/>
    </source>
</evidence>
<dbReference type="Gene3D" id="3.40.50.1820">
    <property type="entry name" value="alpha/beta hydrolase"/>
    <property type="match status" value="1"/>
</dbReference>
<dbReference type="STRING" id="983965.A0A2T4BXC7"/>
<dbReference type="PROSITE" id="PS51257">
    <property type="entry name" value="PROKAR_LIPOPROTEIN"/>
    <property type="match status" value="1"/>
</dbReference>
<evidence type="ECO:0000256" key="1">
    <source>
        <dbReference type="ARBA" id="ARBA00010088"/>
    </source>
</evidence>
<accession>A0A2T4BXC7</accession>
<dbReference type="Pfam" id="PF00561">
    <property type="entry name" value="Abhydrolase_1"/>
    <property type="match status" value="1"/>
</dbReference>
<name>A0A2T4BXC7_TRILO</name>
<sequence>MKRTLNVILLFSGLGCKAHSWNDRGMVYGFDNIKPSANLTWTPCFDDFTCSRLEVPLDYSNTSLGTTSIAFIKLAGKNATLESPSLIVNPGGPGGSGIDLLLSNRALASLAFGEQYNIISYDPRGVNNSGLTLDCFSGNTEARTAFSRLHSTGVTNISSTSFEEQYYSSSIYGEWCNNAVAKDSPHGYYVTTPAVARDLLTFIEAEAELVGKAPSEAKLWLYGISYGTVVGATFASMFPDRVGRMVLDGIVDAEQYYDNAWSVNVDQMDEAMETFSSFCHSAGPERCSFWGPTPANIIARMDNLILQLKNHPIPISNVQSGGLPALVTYSDLKALFVNTLYVPAASFPVMADILHQLEGGNASALAGTFDGLSVAFDAGHVIQCADSYRRNKLTSIEAFKSYVEHTVSKSKYIGDVYPIFVDSILCRSFRPQLPDSMVVQGRIGLNKPTSFPILIASNTIDPITPLSSARRTSSRFPGSVLLLQEAVGHTVVNQGGSTCYFAHVQAYLQGILPPSNTTCPQQFVPFVGAAA</sequence>
<dbReference type="InterPro" id="IPR051601">
    <property type="entry name" value="Serine_prot/Carboxylest_S33"/>
</dbReference>
<dbReference type="InterPro" id="IPR029058">
    <property type="entry name" value="AB_hydrolase_fold"/>
</dbReference>
<keyword evidence="2 6" id="KW-0378">Hydrolase</keyword>
<dbReference type="Pfam" id="PF08386">
    <property type="entry name" value="Abhydrolase_4"/>
    <property type="match status" value="1"/>
</dbReference>
<evidence type="ECO:0000259" key="5">
    <source>
        <dbReference type="Pfam" id="PF08386"/>
    </source>
</evidence>
<feature type="chain" id="PRO_5015586004" evidence="3">
    <location>
        <begin position="21"/>
        <end position="531"/>
    </location>
</feature>
<gene>
    <name evidence="6" type="ORF">M440DRAFT_1471975</name>
</gene>
<keyword evidence="7" id="KW-1185">Reference proteome</keyword>
<dbReference type="SUPFAM" id="SSF53474">
    <property type="entry name" value="alpha/beta-Hydrolases"/>
    <property type="match status" value="1"/>
</dbReference>
<feature type="signal peptide" evidence="3">
    <location>
        <begin position="1"/>
        <end position="20"/>
    </location>
</feature>
<dbReference type="GO" id="GO:0016787">
    <property type="term" value="F:hydrolase activity"/>
    <property type="evidence" value="ECO:0007669"/>
    <property type="project" value="UniProtKB-KW"/>
</dbReference>
<dbReference type="PANTHER" id="PTHR43248">
    <property type="entry name" value="2-SUCCINYL-6-HYDROXY-2,4-CYCLOHEXADIENE-1-CARBOXYLATE SYNTHASE"/>
    <property type="match status" value="1"/>
</dbReference>